<dbReference type="PANTHER" id="PTHR33604:SF3">
    <property type="entry name" value="OSJNBA0004B13.7 PROTEIN"/>
    <property type="match status" value="1"/>
</dbReference>
<evidence type="ECO:0008006" key="3">
    <source>
        <dbReference type="Google" id="ProtNLM"/>
    </source>
</evidence>
<dbReference type="SUPFAM" id="SSF53448">
    <property type="entry name" value="Nucleotide-diphospho-sugar transferases"/>
    <property type="match status" value="1"/>
</dbReference>
<dbReference type="RefSeq" id="WP_228727193.1">
    <property type="nucleotide sequence ID" value="NZ_JADZGI010000002.1"/>
</dbReference>
<organism evidence="1 2">
    <name type="scientific">Novosphingobium aureum</name>
    <dbReference type="NCBI Taxonomy" id="2792964"/>
    <lineage>
        <taxon>Bacteria</taxon>
        <taxon>Pseudomonadati</taxon>
        <taxon>Pseudomonadota</taxon>
        <taxon>Alphaproteobacteria</taxon>
        <taxon>Sphingomonadales</taxon>
        <taxon>Sphingomonadaceae</taxon>
        <taxon>Novosphingobium</taxon>
    </lineage>
</organism>
<dbReference type="InterPro" id="IPR029044">
    <property type="entry name" value="Nucleotide-diphossugar_trans"/>
</dbReference>
<dbReference type="Gene3D" id="3.90.550.10">
    <property type="entry name" value="Spore Coat Polysaccharide Biosynthesis Protein SpsA, Chain A"/>
    <property type="match status" value="1"/>
</dbReference>
<protein>
    <recommendedName>
        <fullName evidence="3">Glycosyltransferase</fullName>
    </recommendedName>
</protein>
<dbReference type="AlphaFoldDB" id="A0A931HEK8"/>
<evidence type="ECO:0000313" key="2">
    <source>
        <dbReference type="Proteomes" id="UP000617634"/>
    </source>
</evidence>
<sequence>MKKKARENATIVAVGYNRVGPLARLLAHLRAAYYAGGTRLVISLDHSGESSPAELAEAFEWPHGEKRVIRHERRLGLREHILTCGDLTREYGAIVLFEDDIVPSPHFCAYVDAALVRYENDDRIAGIGLYSYRINEFNNLDFEPLDDGRDGYFLQVAASWGQAWNERQWSAFRRWYACHRGEAFRVSDGIPRQLESWRDNSWKRHYIRYLVATGRYFAYPRASLSTNMATPGTNTRRPVSIYQVPLDWQARDWDLPSLDDSLARYDVFYEPEAACLTAYNPALGQPDFDVDLMGIKPREILRRRRLLSARVCRHGLGFSLLGQGPPASAIVQGRAGGFFHLSQREDFGRMSLLRRLALARACQAGAPLNTLMFQALKPLQTELTIARRRHGAKSDLRLARA</sequence>
<proteinExistence type="predicted"/>
<evidence type="ECO:0000313" key="1">
    <source>
        <dbReference type="EMBL" id="MBH0113968.1"/>
    </source>
</evidence>
<comment type="caution">
    <text evidence="1">The sequence shown here is derived from an EMBL/GenBank/DDBJ whole genome shotgun (WGS) entry which is preliminary data.</text>
</comment>
<dbReference type="EMBL" id="JADZGI010000002">
    <property type="protein sequence ID" value="MBH0113968.1"/>
    <property type="molecule type" value="Genomic_DNA"/>
</dbReference>
<gene>
    <name evidence="1" type="ORF">I5E68_13555</name>
</gene>
<keyword evidence="2" id="KW-1185">Reference proteome</keyword>
<name>A0A931HEK8_9SPHN</name>
<accession>A0A931HEK8</accession>
<dbReference type="Proteomes" id="UP000617634">
    <property type="component" value="Unassembled WGS sequence"/>
</dbReference>
<dbReference type="PANTHER" id="PTHR33604">
    <property type="entry name" value="OSJNBA0004B13.7 PROTEIN"/>
    <property type="match status" value="1"/>
</dbReference>
<reference evidence="1" key="1">
    <citation type="submission" date="2020-11" db="EMBL/GenBank/DDBJ databases">
        <title>Novosphingobium aureum sp. nov., a marine bacterium isolated from sediment of a salt flat.</title>
        <authorList>
            <person name="Yoo Y."/>
            <person name="Kim J.-J."/>
        </authorList>
    </citation>
    <scope>NUCLEOTIDE SEQUENCE</scope>
    <source>
        <strain evidence="1">YJ-S2-02</strain>
    </source>
</reference>